<evidence type="ECO:0000313" key="7">
    <source>
        <dbReference type="EMBL" id="KAL3864053.1"/>
    </source>
</evidence>
<dbReference type="Pfam" id="PF06026">
    <property type="entry name" value="Rib_5-P_isom_A"/>
    <property type="match status" value="1"/>
</dbReference>
<dbReference type="EC" id="5.3.1.6" evidence="4"/>
<dbReference type="InterPro" id="IPR004788">
    <property type="entry name" value="Ribose5P_isomerase_type_A"/>
</dbReference>
<gene>
    <name evidence="7" type="ORF">ACJMK2_005763</name>
</gene>
<comment type="similarity">
    <text evidence="3">Belongs to the ribose 5-phosphate isomerase family.</text>
</comment>
<dbReference type="NCBIfam" id="NF001924">
    <property type="entry name" value="PRK00702.1"/>
    <property type="match status" value="1"/>
</dbReference>
<dbReference type="PANTHER" id="PTHR11934:SF0">
    <property type="entry name" value="RIBOSE-5-PHOSPHATE ISOMERASE"/>
    <property type="match status" value="1"/>
</dbReference>
<dbReference type="PANTHER" id="PTHR11934">
    <property type="entry name" value="RIBOSE-5-PHOSPHATE ISOMERASE"/>
    <property type="match status" value="1"/>
</dbReference>
<dbReference type="CDD" id="cd01398">
    <property type="entry name" value="RPI_A"/>
    <property type="match status" value="1"/>
</dbReference>
<accession>A0ABD3VTV4</accession>
<keyword evidence="8" id="KW-1185">Reference proteome</keyword>
<dbReference type="EMBL" id="JBJQND010000010">
    <property type="protein sequence ID" value="KAL3864052.1"/>
    <property type="molecule type" value="Genomic_DNA"/>
</dbReference>
<dbReference type="AlphaFoldDB" id="A0ABD3VTV4"/>
<evidence type="ECO:0000256" key="1">
    <source>
        <dbReference type="ARBA" id="ARBA00001713"/>
    </source>
</evidence>
<comment type="caution">
    <text evidence="7">The sequence shown here is derived from an EMBL/GenBank/DDBJ whole genome shotgun (WGS) entry which is preliminary data.</text>
</comment>
<dbReference type="SUPFAM" id="SSF100950">
    <property type="entry name" value="NagB/RpiA/CoA transferase-like"/>
    <property type="match status" value="1"/>
</dbReference>
<dbReference type="InterPro" id="IPR037171">
    <property type="entry name" value="NagB/RpiA_transferase-like"/>
</dbReference>
<dbReference type="FunFam" id="3.30.70.260:FF:000018">
    <property type="entry name" value="Ribose-5-phosphate isomerase A"/>
    <property type="match status" value="1"/>
</dbReference>
<dbReference type="Proteomes" id="UP001634394">
    <property type="component" value="Unassembled WGS sequence"/>
</dbReference>
<dbReference type="Gene3D" id="3.30.70.260">
    <property type="match status" value="1"/>
</dbReference>
<reference evidence="7 8" key="1">
    <citation type="submission" date="2024-11" db="EMBL/GenBank/DDBJ databases">
        <title>Chromosome-level genome assembly of the freshwater bivalve Anodonta woodiana.</title>
        <authorList>
            <person name="Chen X."/>
        </authorList>
    </citation>
    <scope>NUCLEOTIDE SEQUENCE [LARGE SCALE GENOMIC DNA]</scope>
    <source>
        <strain evidence="7">MN2024</strain>
        <tissue evidence="7">Gills</tissue>
    </source>
</reference>
<dbReference type="NCBIfam" id="TIGR00021">
    <property type="entry name" value="rpiA"/>
    <property type="match status" value="1"/>
</dbReference>
<dbReference type="GO" id="GO:0004751">
    <property type="term" value="F:ribose-5-phosphate isomerase activity"/>
    <property type="evidence" value="ECO:0007669"/>
    <property type="project" value="UniProtKB-EC"/>
</dbReference>
<evidence type="ECO:0000313" key="8">
    <source>
        <dbReference type="Proteomes" id="UP001634394"/>
    </source>
</evidence>
<name>A0ABD3VTV4_SINWO</name>
<evidence type="ECO:0000256" key="4">
    <source>
        <dbReference type="ARBA" id="ARBA00011959"/>
    </source>
</evidence>
<proteinExistence type="inferred from homology"/>
<comment type="pathway">
    <text evidence="2">Carbohydrate degradation; pentose phosphate pathway; D-ribose 5-phosphate from D-ribulose 5-phosphate (non-oxidative stage): step 1/1.</text>
</comment>
<keyword evidence="5" id="KW-0413">Isomerase</keyword>
<evidence type="ECO:0000256" key="6">
    <source>
        <dbReference type="ARBA" id="ARBA00029734"/>
    </source>
</evidence>
<protein>
    <recommendedName>
        <fullName evidence="4">ribose-5-phosphate isomerase</fullName>
        <ecNumber evidence="4">5.3.1.6</ecNumber>
    </recommendedName>
    <alternativeName>
        <fullName evidence="6">Phosphoriboisomerase</fullName>
    </alternativeName>
</protein>
<comment type="catalytic activity">
    <reaction evidence="1">
        <text>aldehydo-D-ribose 5-phosphate = D-ribulose 5-phosphate</text>
        <dbReference type="Rhea" id="RHEA:14657"/>
        <dbReference type="ChEBI" id="CHEBI:58121"/>
        <dbReference type="ChEBI" id="CHEBI:58273"/>
        <dbReference type="EC" id="5.3.1.6"/>
    </reaction>
</comment>
<dbReference type="GO" id="GO:0006098">
    <property type="term" value="P:pentose-phosphate shunt"/>
    <property type="evidence" value="ECO:0007669"/>
    <property type="project" value="UniProtKB-ARBA"/>
</dbReference>
<organism evidence="7 8">
    <name type="scientific">Sinanodonta woodiana</name>
    <name type="common">Chinese pond mussel</name>
    <name type="synonym">Anodonta woodiana</name>
    <dbReference type="NCBI Taxonomy" id="1069815"/>
    <lineage>
        <taxon>Eukaryota</taxon>
        <taxon>Metazoa</taxon>
        <taxon>Spiralia</taxon>
        <taxon>Lophotrochozoa</taxon>
        <taxon>Mollusca</taxon>
        <taxon>Bivalvia</taxon>
        <taxon>Autobranchia</taxon>
        <taxon>Heteroconchia</taxon>
        <taxon>Palaeoheterodonta</taxon>
        <taxon>Unionida</taxon>
        <taxon>Unionoidea</taxon>
        <taxon>Unionidae</taxon>
        <taxon>Unioninae</taxon>
        <taxon>Sinanodonta</taxon>
    </lineage>
</organism>
<dbReference type="FunFam" id="3.40.50.1360:FF:000001">
    <property type="entry name" value="Ribose-5-phosphate isomerase A"/>
    <property type="match status" value="1"/>
</dbReference>
<dbReference type="SUPFAM" id="SSF75445">
    <property type="entry name" value="D-ribose-5-phosphate isomerase (RpiA), lid domain"/>
    <property type="match status" value="1"/>
</dbReference>
<dbReference type="Gene3D" id="3.40.50.1360">
    <property type="match status" value="1"/>
</dbReference>
<evidence type="ECO:0000256" key="5">
    <source>
        <dbReference type="ARBA" id="ARBA00023235"/>
    </source>
</evidence>
<evidence type="ECO:0000256" key="3">
    <source>
        <dbReference type="ARBA" id="ARBA00008088"/>
    </source>
</evidence>
<dbReference type="EMBL" id="JBJQND010000010">
    <property type="protein sequence ID" value="KAL3864053.1"/>
    <property type="molecule type" value="Genomic_DNA"/>
</dbReference>
<evidence type="ECO:0000256" key="2">
    <source>
        <dbReference type="ARBA" id="ARBA00004988"/>
    </source>
</evidence>
<sequence length="280" mass="30452">MCGVIGRCFFGTVLRSARATQVVIFCAIHSAGSTKLGKTHASKMDGIEAGKKAAAVTAVNNHVKTNQVVGIGSGTTIISAVQRLAERVKEEGLKVICIPTSYQARQLILENKLTLGELEINPELDVAIDGADEIDADLTCIKGGGGCQTQEKIVAANAKEFIVIADSRKDVPVLGTNWKNGIPIEVIAMAWRPVQVQIEKRFGGKACLRMAQRKMGPVVTDNGNFILDWKFDKPDDWWKINTELKLIPGIVETGLFVKMARVAYFGTPEGKVEMRKASWL</sequence>